<proteinExistence type="predicted"/>
<keyword evidence="6" id="KW-1185">Reference proteome</keyword>
<organism evidence="5 6">
    <name type="scientific">Aphanomyces euteiches</name>
    <dbReference type="NCBI Taxonomy" id="100861"/>
    <lineage>
        <taxon>Eukaryota</taxon>
        <taxon>Sar</taxon>
        <taxon>Stramenopiles</taxon>
        <taxon>Oomycota</taxon>
        <taxon>Saprolegniomycetes</taxon>
        <taxon>Saprolegniales</taxon>
        <taxon>Verrucalvaceae</taxon>
        <taxon>Aphanomyces</taxon>
    </lineage>
</organism>
<dbReference type="AlphaFoldDB" id="A0A6G0WW65"/>
<comment type="caution">
    <text evidence="5">The sequence shown here is derived from an EMBL/GenBank/DDBJ whole genome shotgun (WGS) entry which is preliminary data.</text>
</comment>
<evidence type="ECO:0000256" key="2">
    <source>
        <dbReference type="ARBA" id="ARBA00023136"/>
    </source>
</evidence>
<evidence type="ECO:0000313" key="6">
    <source>
        <dbReference type="Proteomes" id="UP000481153"/>
    </source>
</evidence>
<name>A0A6G0WW65_9STRA</name>
<sequence>MSLVVDDVGATHHTSQLSSMKLVQNAAEDQLAPIVPPDTTSVVPFVSAFLPWLYLVHSTDAKLLDQVLTLLAKTEGRDKACKIVQYTCKLAMALNQAKYKPVVGVFAKQLSSARRVLCLGKFLKVVNNTNDAWNEPAGWKRSAALLSATIGCAGDLGDDACWASDVKILPEWVTAYEIWIDRLWFITVVCDLPLNFSELVAAREAFLACKAAPDSVEYHNRRAKYLSLLLSQVKLSADFFHSSRKAFDWPTSSPLQDAVFGLLSASCSLIKLWKPQCLAKIEISK</sequence>
<keyword evidence="3" id="KW-0576">Peroxisome</keyword>
<keyword evidence="1" id="KW-0962">Peroxisome biogenesis</keyword>
<dbReference type="VEuPathDB" id="FungiDB:AeMF1_002052"/>
<comment type="subcellular location">
    <subcellularLocation>
        <location evidence="4">Peroxisome membrane</location>
    </subcellularLocation>
</comment>
<dbReference type="PANTHER" id="PTHR12652">
    <property type="entry name" value="PEROXISOMAL BIOGENESIS FACTOR 11"/>
    <property type="match status" value="1"/>
</dbReference>
<evidence type="ECO:0000256" key="3">
    <source>
        <dbReference type="ARBA" id="ARBA00023140"/>
    </source>
</evidence>
<dbReference type="EMBL" id="VJMJ01000140">
    <property type="protein sequence ID" value="KAF0731711.1"/>
    <property type="molecule type" value="Genomic_DNA"/>
</dbReference>
<protein>
    <submittedName>
        <fullName evidence="5">Uncharacterized protein</fullName>
    </submittedName>
</protein>
<evidence type="ECO:0000256" key="4">
    <source>
        <dbReference type="ARBA" id="ARBA00046271"/>
    </source>
</evidence>
<keyword evidence="2" id="KW-0472">Membrane</keyword>
<gene>
    <name evidence="5" type="ORF">Ae201684_011015</name>
</gene>
<dbReference type="Pfam" id="PF05648">
    <property type="entry name" value="PEX11"/>
    <property type="match status" value="1"/>
</dbReference>
<dbReference type="PANTHER" id="PTHR12652:SF50">
    <property type="entry name" value="PEROXIN 11"/>
    <property type="match status" value="1"/>
</dbReference>
<dbReference type="GO" id="GO:0016559">
    <property type="term" value="P:peroxisome fission"/>
    <property type="evidence" value="ECO:0007669"/>
    <property type="project" value="InterPro"/>
</dbReference>
<evidence type="ECO:0000313" key="5">
    <source>
        <dbReference type="EMBL" id="KAF0731711.1"/>
    </source>
</evidence>
<reference evidence="5 6" key="1">
    <citation type="submission" date="2019-07" db="EMBL/GenBank/DDBJ databases">
        <title>Genomics analysis of Aphanomyces spp. identifies a new class of oomycete effector associated with host adaptation.</title>
        <authorList>
            <person name="Gaulin E."/>
        </authorList>
    </citation>
    <scope>NUCLEOTIDE SEQUENCE [LARGE SCALE GENOMIC DNA]</scope>
    <source>
        <strain evidence="5 6">ATCC 201684</strain>
    </source>
</reference>
<accession>A0A6G0WW65</accession>
<dbReference type="InterPro" id="IPR008733">
    <property type="entry name" value="PEX11"/>
</dbReference>
<evidence type="ECO:0000256" key="1">
    <source>
        <dbReference type="ARBA" id="ARBA00022593"/>
    </source>
</evidence>
<dbReference type="Proteomes" id="UP000481153">
    <property type="component" value="Unassembled WGS sequence"/>
</dbReference>
<dbReference type="GO" id="GO:0005778">
    <property type="term" value="C:peroxisomal membrane"/>
    <property type="evidence" value="ECO:0007669"/>
    <property type="project" value="UniProtKB-SubCell"/>
</dbReference>